<comment type="similarity">
    <text evidence="1">Belongs to the PP2C family.</text>
</comment>
<reference evidence="3 4" key="1">
    <citation type="journal article" date="2020" name="bioRxiv">
        <title>Metabolic contributions of an alphaproteobacterial endosymbiont in the apicomplexan Cardiosporidium cionae.</title>
        <authorList>
            <person name="Hunter E.S."/>
            <person name="Paight C.J."/>
            <person name="Lane C.E."/>
        </authorList>
    </citation>
    <scope>NUCLEOTIDE SEQUENCE [LARGE SCALE GENOMIC DNA]</scope>
    <source>
        <strain evidence="3">ESH_2018</strain>
    </source>
</reference>
<comment type="cofactor">
    <cofactor evidence="1">
        <name>Mg(2+)</name>
        <dbReference type="ChEBI" id="CHEBI:18420"/>
    </cofactor>
</comment>
<dbReference type="EMBL" id="JADAQX010000449">
    <property type="protein sequence ID" value="KAF8820200.1"/>
    <property type="molecule type" value="Genomic_DNA"/>
</dbReference>
<keyword evidence="1" id="KW-0479">Metal-binding</keyword>
<dbReference type="SUPFAM" id="SSF81606">
    <property type="entry name" value="PP2C-like"/>
    <property type="match status" value="1"/>
</dbReference>
<keyword evidence="1" id="KW-0904">Protein phosphatase</keyword>
<keyword evidence="1" id="KW-0460">Magnesium</keyword>
<evidence type="ECO:0000256" key="1">
    <source>
        <dbReference type="RuleBase" id="RU366020"/>
    </source>
</evidence>
<sequence length="408" mass="45790">MYCLLQFCNNFTRNWKQDNNELDLTARLFFTCAGKSVQHPQKSKLGGMKNADSFILADSLIGVADGVSSVYLEGVDPSFLPTELLAKCAKNFNLRIEDPLKFDVQTHSQLASFSILYDPQEWYKHILTRSATECKSLGSTTCLLIMLDFDSLWTVNLGDSQMILLRKSESEPENNCTCAYHESIPNEVPTPYNCPTCCFSAFRHVRYGIIHRSHSQQHYFNCPYQLTRMPDVDCTNSEIASRIEELVQVQRVKILPGDLLIAGTDGLFDNLFDDEISGIVNEVYFAIDPKTGFPGCHPQAIVDRLVEGALKAGSYNTLLGKRKHTPFSQSASLELKGEYIGGKPDDTTAVAAFISLRKGRNYRSLSFLSSLENADQHHNKLPVCTQSCVSSGKLEWVQNLFKSRMFSQ</sequence>
<dbReference type="Gene3D" id="3.60.40.10">
    <property type="entry name" value="PPM-type phosphatase domain"/>
    <property type="match status" value="1"/>
</dbReference>
<evidence type="ECO:0000313" key="4">
    <source>
        <dbReference type="Proteomes" id="UP000823046"/>
    </source>
</evidence>
<dbReference type="InterPro" id="IPR001932">
    <property type="entry name" value="PPM-type_phosphatase-like_dom"/>
</dbReference>
<feature type="domain" description="PPM-type phosphatase" evidence="2">
    <location>
        <begin position="36"/>
        <end position="354"/>
    </location>
</feature>
<name>A0ABQ7J8A3_9APIC</name>
<keyword evidence="1" id="KW-0378">Hydrolase</keyword>
<proteinExistence type="inferred from homology"/>
<dbReference type="InterPro" id="IPR039123">
    <property type="entry name" value="PPTC7"/>
</dbReference>
<dbReference type="InterPro" id="IPR036457">
    <property type="entry name" value="PPM-type-like_dom_sf"/>
</dbReference>
<dbReference type="EC" id="3.1.3.16" evidence="1"/>
<keyword evidence="4" id="KW-1185">Reference proteome</keyword>
<evidence type="ECO:0000259" key="2">
    <source>
        <dbReference type="PROSITE" id="PS51746"/>
    </source>
</evidence>
<dbReference type="Proteomes" id="UP000823046">
    <property type="component" value="Unassembled WGS sequence"/>
</dbReference>
<protein>
    <recommendedName>
        <fullName evidence="1">Protein phosphatase</fullName>
        <ecNumber evidence="1">3.1.3.16</ecNumber>
    </recommendedName>
</protein>
<accession>A0ABQ7J8A3</accession>
<dbReference type="PANTHER" id="PTHR12320:SF1">
    <property type="entry name" value="PROTEIN PHOSPHATASE PTC7 HOMOLOG"/>
    <property type="match status" value="1"/>
</dbReference>
<comment type="catalytic activity">
    <reaction evidence="1">
        <text>O-phospho-L-seryl-[protein] + H2O = L-seryl-[protein] + phosphate</text>
        <dbReference type="Rhea" id="RHEA:20629"/>
        <dbReference type="Rhea" id="RHEA-COMP:9863"/>
        <dbReference type="Rhea" id="RHEA-COMP:11604"/>
        <dbReference type="ChEBI" id="CHEBI:15377"/>
        <dbReference type="ChEBI" id="CHEBI:29999"/>
        <dbReference type="ChEBI" id="CHEBI:43474"/>
        <dbReference type="ChEBI" id="CHEBI:83421"/>
        <dbReference type="EC" id="3.1.3.16"/>
    </reaction>
</comment>
<organism evidence="3 4">
    <name type="scientific">Cardiosporidium cionae</name>
    <dbReference type="NCBI Taxonomy" id="476202"/>
    <lineage>
        <taxon>Eukaryota</taxon>
        <taxon>Sar</taxon>
        <taxon>Alveolata</taxon>
        <taxon>Apicomplexa</taxon>
        <taxon>Aconoidasida</taxon>
        <taxon>Nephromycida</taxon>
        <taxon>Cardiosporidium</taxon>
    </lineage>
</organism>
<keyword evidence="1" id="KW-0464">Manganese</keyword>
<dbReference type="PANTHER" id="PTHR12320">
    <property type="entry name" value="PROTEIN PHOSPHATASE 2C"/>
    <property type="match status" value="1"/>
</dbReference>
<comment type="catalytic activity">
    <reaction evidence="1">
        <text>O-phospho-L-threonyl-[protein] + H2O = L-threonyl-[protein] + phosphate</text>
        <dbReference type="Rhea" id="RHEA:47004"/>
        <dbReference type="Rhea" id="RHEA-COMP:11060"/>
        <dbReference type="Rhea" id="RHEA-COMP:11605"/>
        <dbReference type="ChEBI" id="CHEBI:15377"/>
        <dbReference type="ChEBI" id="CHEBI:30013"/>
        <dbReference type="ChEBI" id="CHEBI:43474"/>
        <dbReference type="ChEBI" id="CHEBI:61977"/>
        <dbReference type="EC" id="3.1.3.16"/>
    </reaction>
</comment>
<dbReference type="PROSITE" id="PS51746">
    <property type="entry name" value="PPM_2"/>
    <property type="match status" value="1"/>
</dbReference>
<comment type="caution">
    <text evidence="3">The sequence shown here is derived from an EMBL/GenBank/DDBJ whole genome shotgun (WGS) entry which is preliminary data.</text>
</comment>
<evidence type="ECO:0000313" key="3">
    <source>
        <dbReference type="EMBL" id="KAF8820200.1"/>
    </source>
</evidence>
<comment type="cofactor">
    <cofactor evidence="1">
        <name>Mn(2+)</name>
        <dbReference type="ChEBI" id="CHEBI:29035"/>
    </cofactor>
</comment>
<gene>
    <name evidence="3" type="ORF">IE077_003444</name>
</gene>